<dbReference type="AlphaFoldDB" id="A0A8T0VNQ9"/>
<evidence type="ECO:0000313" key="2">
    <source>
        <dbReference type="Proteomes" id="UP000823388"/>
    </source>
</evidence>
<name>A0A8T0VNQ9_PANVG</name>
<accession>A0A8T0VNQ9</accession>
<dbReference type="EMBL" id="CM029040">
    <property type="protein sequence ID" value="KAG2633319.1"/>
    <property type="molecule type" value="Genomic_DNA"/>
</dbReference>
<evidence type="ECO:0000313" key="1">
    <source>
        <dbReference type="EMBL" id="KAG2633319.1"/>
    </source>
</evidence>
<protein>
    <submittedName>
        <fullName evidence="1">Uncharacterized protein</fullName>
    </submittedName>
</protein>
<sequence>MADDNLTTAAIFQWVSRSRARLLIDDDDDTAVVGHMIHEEEARRREGGRRGSVPGHIVIDREHGSGHARIMADYFVENPVYTDAQFRAGTCHFLFSLCVGGKGLFADSCYLCRY</sequence>
<dbReference type="Proteomes" id="UP000823388">
    <property type="component" value="Chromosome 2N"/>
</dbReference>
<keyword evidence="2" id="KW-1185">Reference proteome</keyword>
<proteinExistence type="predicted"/>
<organism evidence="1 2">
    <name type="scientific">Panicum virgatum</name>
    <name type="common">Blackwell switchgrass</name>
    <dbReference type="NCBI Taxonomy" id="38727"/>
    <lineage>
        <taxon>Eukaryota</taxon>
        <taxon>Viridiplantae</taxon>
        <taxon>Streptophyta</taxon>
        <taxon>Embryophyta</taxon>
        <taxon>Tracheophyta</taxon>
        <taxon>Spermatophyta</taxon>
        <taxon>Magnoliopsida</taxon>
        <taxon>Liliopsida</taxon>
        <taxon>Poales</taxon>
        <taxon>Poaceae</taxon>
        <taxon>PACMAD clade</taxon>
        <taxon>Panicoideae</taxon>
        <taxon>Panicodae</taxon>
        <taxon>Paniceae</taxon>
        <taxon>Panicinae</taxon>
        <taxon>Panicum</taxon>
        <taxon>Panicum sect. Hiantes</taxon>
    </lineage>
</organism>
<gene>
    <name evidence="1" type="ORF">PVAP13_2NG279403</name>
</gene>
<reference evidence="1" key="1">
    <citation type="submission" date="2020-05" db="EMBL/GenBank/DDBJ databases">
        <title>WGS assembly of Panicum virgatum.</title>
        <authorList>
            <person name="Lovell J.T."/>
            <person name="Jenkins J."/>
            <person name="Shu S."/>
            <person name="Juenger T.E."/>
            <person name="Schmutz J."/>
        </authorList>
    </citation>
    <scope>NUCLEOTIDE SEQUENCE</scope>
    <source>
        <strain evidence="1">AP13</strain>
    </source>
</reference>
<comment type="caution">
    <text evidence="1">The sequence shown here is derived from an EMBL/GenBank/DDBJ whole genome shotgun (WGS) entry which is preliminary data.</text>
</comment>